<accession>A0ABW6NGV5</accession>
<reference evidence="2 3" key="1">
    <citation type="submission" date="2024-10" db="EMBL/GenBank/DDBJ databases">
        <title>The Natural Products Discovery Center: Release of the First 8490 Sequenced Strains for Exploring Actinobacteria Biosynthetic Diversity.</title>
        <authorList>
            <person name="Kalkreuter E."/>
            <person name="Kautsar S.A."/>
            <person name="Yang D."/>
            <person name="Bader C.D."/>
            <person name="Teijaro C.N."/>
            <person name="Fluegel L."/>
            <person name="Davis C.M."/>
            <person name="Simpson J.R."/>
            <person name="Lauterbach L."/>
            <person name="Steele A.D."/>
            <person name="Gui C."/>
            <person name="Meng S."/>
            <person name="Li G."/>
            <person name="Viehrig K."/>
            <person name="Ye F."/>
            <person name="Su P."/>
            <person name="Kiefer A.F."/>
            <person name="Nichols A."/>
            <person name="Cepeda A.J."/>
            <person name="Yan W."/>
            <person name="Fan B."/>
            <person name="Jiang Y."/>
            <person name="Adhikari A."/>
            <person name="Zheng C.-J."/>
            <person name="Schuster L."/>
            <person name="Cowan T.M."/>
            <person name="Smanski M.J."/>
            <person name="Chevrette M.G."/>
            <person name="De Carvalho L.P.S."/>
            <person name="Shen B."/>
        </authorList>
    </citation>
    <scope>NUCLEOTIDE SEQUENCE [LARGE SCALE GENOMIC DNA]</scope>
    <source>
        <strain evidence="2 3">NPDC004550</strain>
    </source>
</reference>
<proteinExistence type="predicted"/>
<feature type="domain" description="HTH araC/xylS-type" evidence="1">
    <location>
        <begin position="222"/>
        <end position="320"/>
    </location>
</feature>
<dbReference type="PANTHER" id="PTHR43130">
    <property type="entry name" value="ARAC-FAMILY TRANSCRIPTIONAL REGULATOR"/>
    <property type="match status" value="1"/>
</dbReference>
<dbReference type="InterPro" id="IPR018060">
    <property type="entry name" value="HTH_AraC"/>
</dbReference>
<dbReference type="EMBL" id="JBIALX010000005">
    <property type="protein sequence ID" value="MFF0454376.1"/>
    <property type="molecule type" value="Genomic_DNA"/>
</dbReference>
<dbReference type="Gene3D" id="3.40.50.880">
    <property type="match status" value="1"/>
</dbReference>
<dbReference type="PANTHER" id="PTHR43130:SF3">
    <property type="entry name" value="HTH-TYPE TRANSCRIPTIONAL REGULATOR RV1931C"/>
    <property type="match status" value="1"/>
</dbReference>
<protein>
    <submittedName>
        <fullName evidence="2">GlxA family transcriptional regulator</fullName>
    </submittedName>
</protein>
<keyword evidence="3" id="KW-1185">Reference proteome</keyword>
<sequence length="324" mass="35473">MDVAIFVMDDVADFGFTALLEAFKTANALREEMPTPPEPWRVQVVSLGSSVRSSFGHVVPTVELDKLATTPAVMILPAIHIAAAEPLIKLVSSPENHAVLQSIRDVYASGAHLAAACTGPFFLAEAGVLDNAPATTSWWLGPSFRRRYPLVEVDESLTLCRGPRVTTAGATLSHLDLALSLIRGKSPALADLVAKYMAAGNRKTQANFHVSEVMARDHPLTAAFERWVREHIAEQFRISEAAHELGINERSLQRITQAELGMSPKDFVDEIRLQLAADLFRTTTLTVDAVATKVGYLNAGTLRSLARRRRNLSLAELRSSRLLW</sequence>
<organism evidence="2 3">
    <name type="scientific">Nocardia africana</name>
    <dbReference type="NCBI Taxonomy" id="134964"/>
    <lineage>
        <taxon>Bacteria</taxon>
        <taxon>Bacillati</taxon>
        <taxon>Actinomycetota</taxon>
        <taxon>Actinomycetes</taxon>
        <taxon>Mycobacteriales</taxon>
        <taxon>Nocardiaceae</taxon>
        <taxon>Nocardia</taxon>
    </lineage>
</organism>
<name>A0ABW6NGV5_9NOCA</name>
<dbReference type="InterPro" id="IPR002818">
    <property type="entry name" value="DJ-1/PfpI"/>
</dbReference>
<dbReference type="Pfam" id="PF12833">
    <property type="entry name" value="HTH_18"/>
    <property type="match status" value="1"/>
</dbReference>
<dbReference type="Gene3D" id="1.10.10.60">
    <property type="entry name" value="Homeodomain-like"/>
    <property type="match status" value="1"/>
</dbReference>
<gene>
    <name evidence="2" type="ORF">ACFYTH_13515</name>
</gene>
<evidence type="ECO:0000313" key="3">
    <source>
        <dbReference type="Proteomes" id="UP001601521"/>
    </source>
</evidence>
<evidence type="ECO:0000259" key="1">
    <source>
        <dbReference type="PROSITE" id="PS01124"/>
    </source>
</evidence>
<comment type="caution">
    <text evidence="2">The sequence shown here is derived from an EMBL/GenBank/DDBJ whole genome shotgun (WGS) entry which is preliminary data.</text>
</comment>
<dbReference type="Pfam" id="PF01965">
    <property type="entry name" value="DJ-1_PfpI"/>
    <property type="match status" value="1"/>
</dbReference>
<dbReference type="RefSeq" id="WP_387251253.1">
    <property type="nucleotide sequence ID" value="NZ_JBIALX010000005.1"/>
</dbReference>
<evidence type="ECO:0000313" key="2">
    <source>
        <dbReference type="EMBL" id="MFF0454376.1"/>
    </source>
</evidence>
<dbReference type="InterPro" id="IPR052158">
    <property type="entry name" value="INH-QAR"/>
</dbReference>
<dbReference type="InterPro" id="IPR029062">
    <property type="entry name" value="Class_I_gatase-like"/>
</dbReference>
<dbReference type="Proteomes" id="UP001601521">
    <property type="component" value="Unassembled WGS sequence"/>
</dbReference>
<dbReference type="PROSITE" id="PS01124">
    <property type="entry name" value="HTH_ARAC_FAMILY_2"/>
    <property type="match status" value="1"/>
</dbReference>
<dbReference type="SUPFAM" id="SSF52317">
    <property type="entry name" value="Class I glutamine amidotransferase-like"/>
    <property type="match status" value="1"/>
</dbReference>
<dbReference type="SMART" id="SM00342">
    <property type="entry name" value="HTH_ARAC"/>
    <property type="match status" value="1"/>
</dbReference>